<evidence type="ECO:0000313" key="2">
    <source>
        <dbReference type="Proteomes" id="UP000574390"/>
    </source>
</evidence>
<dbReference type="EMBL" id="JABANM010032286">
    <property type="protein sequence ID" value="KAF4703190.1"/>
    <property type="molecule type" value="Genomic_DNA"/>
</dbReference>
<sequence>MSLLSLMLHSGNGPQYSSLAMADFIESWDAIHLFTPRGSSPFNRRAERVHMYLNGYLLSQDSSGHLDDVSGVLTRRRGDLEEADMLWSAVGSHGCRYRLAR</sequence>
<dbReference type="AlphaFoldDB" id="A0A7J6Q6D9"/>
<dbReference type="SUPFAM" id="SSF53098">
    <property type="entry name" value="Ribonuclease H-like"/>
    <property type="match status" value="1"/>
</dbReference>
<reference evidence="1 2" key="1">
    <citation type="submission" date="2020-04" db="EMBL/GenBank/DDBJ databases">
        <title>Perkinsus olseni comparative genomics.</title>
        <authorList>
            <person name="Bogema D.R."/>
        </authorList>
    </citation>
    <scope>NUCLEOTIDE SEQUENCE [LARGE SCALE GENOMIC DNA]</scope>
    <source>
        <strain evidence="1">ATCC PRA-205</strain>
    </source>
</reference>
<name>A0A7J6Q6D9_PEROL</name>
<gene>
    <name evidence="1" type="ORF">FOZ62_015466</name>
</gene>
<organism evidence="1 2">
    <name type="scientific">Perkinsus olseni</name>
    <name type="common">Perkinsus atlanticus</name>
    <dbReference type="NCBI Taxonomy" id="32597"/>
    <lineage>
        <taxon>Eukaryota</taxon>
        <taxon>Sar</taxon>
        <taxon>Alveolata</taxon>
        <taxon>Perkinsozoa</taxon>
        <taxon>Perkinsea</taxon>
        <taxon>Perkinsida</taxon>
        <taxon>Perkinsidae</taxon>
        <taxon>Perkinsus</taxon>
    </lineage>
</organism>
<dbReference type="InterPro" id="IPR036397">
    <property type="entry name" value="RNaseH_sf"/>
</dbReference>
<dbReference type="GO" id="GO:0003676">
    <property type="term" value="F:nucleic acid binding"/>
    <property type="evidence" value="ECO:0007669"/>
    <property type="project" value="InterPro"/>
</dbReference>
<dbReference type="Proteomes" id="UP000574390">
    <property type="component" value="Unassembled WGS sequence"/>
</dbReference>
<dbReference type="Gene3D" id="3.30.420.10">
    <property type="entry name" value="Ribonuclease H-like superfamily/Ribonuclease H"/>
    <property type="match status" value="1"/>
</dbReference>
<proteinExistence type="predicted"/>
<evidence type="ECO:0000313" key="1">
    <source>
        <dbReference type="EMBL" id="KAF4703190.1"/>
    </source>
</evidence>
<accession>A0A7J6Q6D9</accession>
<dbReference type="InterPro" id="IPR012337">
    <property type="entry name" value="RNaseH-like_sf"/>
</dbReference>
<protein>
    <submittedName>
        <fullName evidence="1">Uncharacterized protein</fullName>
    </submittedName>
</protein>
<comment type="caution">
    <text evidence="1">The sequence shown here is derived from an EMBL/GenBank/DDBJ whole genome shotgun (WGS) entry which is preliminary data.</text>
</comment>
<feature type="non-terminal residue" evidence="1">
    <location>
        <position position="101"/>
    </location>
</feature>